<dbReference type="Gene3D" id="3.40.1350.10">
    <property type="match status" value="1"/>
</dbReference>
<dbReference type="KEGG" id="asau:88172086"/>
<reference evidence="5 6" key="1">
    <citation type="submission" date="2023-10" db="EMBL/GenBank/DDBJ databases">
        <title>Draft Genome Sequence of Candida saopaulonensis from a very Premature Infant with Sepsis.</title>
        <authorList>
            <person name="Ning Y."/>
            <person name="Dai R."/>
            <person name="Xiao M."/>
            <person name="Xu Y."/>
            <person name="Yan Q."/>
            <person name="Zhang L."/>
        </authorList>
    </citation>
    <scope>NUCLEOTIDE SEQUENCE [LARGE SCALE GENOMIC DNA]</scope>
    <source>
        <strain evidence="5 6">19XY460</strain>
    </source>
</reference>
<name>A0AAX4H736_9ASCO</name>
<dbReference type="EMBL" id="CP138894">
    <property type="protein sequence ID" value="WPK23772.1"/>
    <property type="molecule type" value="Genomic_DNA"/>
</dbReference>
<dbReference type="PANTHER" id="PTHR28133:SF1">
    <property type="entry name" value="REQUIRED FOR RESPIRATORY GROWTH PROTEIN 7, MITOCHONDRIAL"/>
    <property type="match status" value="1"/>
</dbReference>
<dbReference type="AlphaFoldDB" id="A0AAX4H736"/>
<organism evidence="5 6">
    <name type="scientific">Australozyma saopauloensis</name>
    <dbReference type="NCBI Taxonomy" id="291208"/>
    <lineage>
        <taxon>Eukaryota</taxon>
        <taxon>Fungi</taxon>
        <taxon>Dikarya</taxon>
        <taxon>Ascomycota</taxon>
        <taxon>Saccharomycotina</taxon>
        <taxon>Pichiomycetes</taxon>
        <taxon>Metschnikowiaceae</taxon>
        <taxon>Australozyma</taxon>
    </lineage>
</organism>
<dbReference type="InterPro" id="IPR018828">
    <property type="entry name" value="RRG7"/>
</dbReference>
<evidence type="ECO:0000313" key="5">
    <source>
        <dbReference type="EMBL" id="WPK23772.1"/>
    </source>
</evidence>
<keyword evidence="4" id="KW-0496">Mitochondrion</keyword>
<comment type="subcellular location">
    <subcellularLocation>
        <location evidence="1">Mitochondrion</location>
    </subcellularLocation>
</comment>
<evidence type="ECO:0000256" key="1">
    <source>
        <dbReference type="ARBA" id="ARBA00004173"/>
    </source>
</evidence>
<proteinExistence type="inferred from homology"/>
<dbReference type="InterPro" id="IPR011856">
    <property type="entry name" value="tRNA_endonuc-like_dom_sf"/>
</dbReference>
<gene>
    <name evidence="5" type="ORF">PUMCH_001018</name>
</gene>
<dbReference type="RefSeq" id="XP_062876158.1">
    <property type="nucleotide sequence ID" value="XM_063020088.1"/>
</dbReference>
<comment type="similarity">
    <text evidence="2">Belongs to the RRG7 family.</text>
</comment>
<evidence type="ECO:0000313" key="6">
    <source>
        <dbReference type="Proteomes" id="UP001338582"/>
    </source>
</evidence>
<dbReference type="GO" id="GO:0003676">
    <property type="term" value="F:nucleic acid binding"/>
    <property type="evidence" value="ECO:0007669"/>
    <property type="project" value="InterPro"/>
</dbReference>
<keyword evidence="6" id="KW-1185">Reference proteome</keyword>
<sequence length="232" mass="26041">MSFLRKISTRSCSSLREARSCQDYLSVCQNSTISLSSLAFRGTFYEFQAKEAMETHLHLTDLVRVGGAGDNGVDLFGKWDFARLCNLKQLPQGQHPVNALVQCKNYASKIKPNVVRELAGAYEYHTNRTRSTTVPTFMFLVSPLGLTKLAQTQMDISFVPIVHVRISPMTREISGEGNEDFLVQNWGSYTFGPVYMNEMAKTVAKDVIKHHNESGNGLNPLYKKIGRQIIVN</sequence>
<evidence type="ECO:0000256" key="2">
    <source>
        <dbReference type="ARBA" id="ARBA00009554"/>
    </source>
</evidence>
<dbReference type="GeneID" id="88172086"/>
<evidence type="ECO:0000256" key="4">
    <source>
        <dbReference type="ARBA" id="ARBA00023128"/>
    </source>
</evidence>
<dbReference type="Proteomes" id="UP001338582">
    <property type="component" value="Chromosome 1"/>
</dbReference>
<dbReference type="Pfam" id="PF10356">
    <property type="entry name" value="RRG7"/>
    <property type="match status" value="1"/>
</dbReference>
<evidence type="ECO:0000256" key="3">
    <source>
        <dbReference type="ARBA" id="ARBA00014638"/>
    </source>
</evidence>
<dbReference type="PANTHER" id="PTHR28133">
    <property type="entry name" value="REQUIRED FOR RESPIRATORY GROWTH PROTEIN 7, MITOCHONDRIAL"/>
    <property type="match status" value="1"/>
</dbReference>
<dbReference type="GO" id="GO:0005739">
    <property type="term" value="C:mitochondrion"/>
    <property type="evidence" value="ECO:0007669"/>
    <property type="project" value="UniProtKB-SubCell"/>
</dbReference>
<protein>
    <recommendedName>
        <fullName evidence="3">Required for respiratory growth protein 7, mitochondrial</fullName>
    </recommendedName>
</protein>
<accession>A0AAX4H736</accession>